<dbReference type="PANTHER" id="PTHR23082:SF0">
    <property type="entry name" value="GENERAL TRANSCRIPTION FACTOR 3C POLYPEPTIDE 3"/>
    <property type="match status" value="1"/>
</dbReference>
<dbReference type="eggNOG" id="KOG2076">
    <property type="taxonomic scope" value="Eukaryota"/>
</dbReference>
<gene>
    <name evidence="2" type="ORF">BE221DRAFT_65235</name>
</gene>
<dbReference type="Gene3D" id="1.25.40.10">
    <property type="entry name" value="Tetratricopeptide repeat domain"/>
    <property type="match status" value="2"/>
</dbReference>
<dbReference type="GO" id="GO:0006383">
    <property type="term" value="P:transcription by RNA polymerase III"/>
    <property type="evidence" value="ECO:0007669"/>
    <property type="project" value="InterPro"/>
</dbReference>
<proteinExistence type="predicted"/>
<dbReference type="Proteomes" id="UP000195557">
    <property type="component" value="Unassembled WGS sequence"/>
</dbReference>
<dbReference type="AlphaFoldDB" id="A0A1Y5IIY6"/>
<dbReference type="InterPro" id="IPR019734">
    <property type="entry name" value="TPR_rpt"/>
</dbReference>
<dbReference type="SUPFAM" id="SSF48452">
    <property type="entry name" value="TPR-like"/>
    <property type="match status" value="2"/>
</dbReference>
<evidence type="ECO:0000256" key="1">
    <source>
        <dbReference type="SAM" id="MobiDB-lite"/>
    </source>
</evidence>
<name>A0A1Y5IIY6_OSTTA</name>
<protein>
    <submittedName>
        <fullName evidence="2">RNA polymerase III transcription factor</fullName>
    </submittedName>
</protein>
<feature type="compositionally biased region" description="Acidic residues" evidence="1">
    <location>
        <begin position="31"/>
        <end position="45"/>
    </location>
</feature>
<dbReference type="InterPro" id="IPR039340">
    <property type="entry name" value="Tfc4/TFIIIC-102/Sfc4"/>
</dbReference>
<sequence length="828" mass="92688">MRDADIDADGDAPDDHTRVPALRFRTSTQDADTDEDEESASDSELANEFDGLELLRAGSLADKVVAYERSTSGNAAVVSRDARTMLEELEEAKRNPTVAAFLRMGETGDAGKRRRRHRRRATGKSKPMNEANELISDATILYARGAYADAVIKLHAAIVKAPNASEPYEQLALVYEEMEDLEKALDCYSIATALKRGVDPSMWYRMATLAVNVNKKEYALHCLARAARSDPRNYENKMDQATLYSELGDTKKAIEQLEWVLRDDLPPLDGAILRDATVFLAKLYYGAESREKAEYALERLLERHPQHVDATVVNILIELKIEFRKYSEVLDIVKKAHATIVEHMDNGELPLDISVKLGQCQLYEGQIEDGLRRVDELLAHQVTEFDDLFFDCGNTLMDVGLALKAEEVFRPLLSLEAYDNVELWQRIERCIEQSQGLFAVIEFYDSMHDKHPSDVFIAVSLADALSRCDDDLESLSRARSLVSNLDDVEVQKYGISLRVTALQRKLLSDEELTVIIPSALKLLDDLMDQRSQRKLQRVGQANDTYVDDNVRISDNDVFATIISGAEIAIRLGRHDDAAKIVTNALSFSAGSVLTREQTATLRYLKSLVSYQAGDLQEASANCRSVLEVFPASVTVWNMLMQMAVDYPRALSVGTSKLAKRLVANSVDNTVRARLVPLMASGYVHTWNKKWSIAMHDFLTALTLAPNDHEVTLAAAISLLHMATRNSNEQQRHALALRAIVLLERTADLNSAHPQEGLYNLARGLHHLGWSHLARRLYERCLEAPVTEVEGDGAAVDLKREAAYNLSLIYRKSNAHGLARDILRKYMTV</sequence>
<dbReference type="EMBL" id="KZ155771">
    <property type="protein sequence ID" value="OUS49529.1"/>
    <property type="molecule type" value="Genomic_DNA"/>
</dbReference>
<dbReference type="SMART" id="SM00028">
    <property type="entry name" value="TPR"/>
    <property type="match status" value="6"/>
</dbReference>
<dbReference type="PANTHER" id="PTHR23082">
    <property type="entry name" value="TRANSCRIPTION INITIATION FACTOR IIIC TFIIIC , POLYPEPTIDE 3-RELATED"/>
    <property type="match status" value="1"/>
</dbReference>
<accession>A0A1Y5IIY6</accession>
<dbReference type="InterPro" id="IPR011990">
    <property type="entry name" value="TPR-like_helical_dom_sf"/>
</dbReference>
<reference evidence="2" key="1">
    <citation type="submission" date="2017-04" db="EMBL/GenBank/DDBJ databases">
        <title>Population genomics of picophytoplankton unveils novel chromosome hypervariability.</title>
        <authorList>
            <consortium name="DOE Joint Genome Institute"/>
            <person name="Blanc-Mathieu R."/>
            <person name="Krasovec M."/>
            <person name="Hebrard M."/>
            <person name="Yau S."/>
            <person name="Desgranges E."/>
            <person name="Martin J."/>
            <person name="Schackwitz W."/>
            <person name="Kuo A."/>
            <person name="Salin G."/>
            <person name="Donnadieu C."/>
            <person name="Desdevises Y."/>
            <person name="Sanchez-Ferandin S."/>
            <person name="Moreau H."/>
            <person name="Rivals E."/>
            <person name="Grigoriev I.V."/>
            <person name="Grimsley N."/>
            <person name="Eyre-Walker A."/>
            <person name="Piganeau G."/>
        </authorList>
    </citation>
    <scope>NUCLEOTIDE SEQUENCE [LARGE SCALE GENOMIC DNA]</scope>
    <source>
        <strain evidence="2">RCC 1115</strain>
    </source>
</reference>
<organism evidence="2">
    <name type="scientific">Ostreococcus tauri</name>
    <name type="common">Marine green alga</name>
    <dbReference type="NCBI Taxonomy" id="70448"/>
    <lineage>
        <taxon>Eukaryota</taxon>
        <taxon>Viridiplantae</taxon>
        <taxon>Chlorophyta</taxon>
        <taxon>Mamiellophyceae</taxon>
        <taxon>Mamiellales</taxon>
        <taxon>Bathycoccaceae</taxon>
        <taxon>Ostreococcus</taxon>
    </lineage>
</organism>
<feature type="region of interest" description="Disordered" evidence="1">
    <location>
        <begin position="1"/>
        <end position="45"/>
    </location>
</feature>
<dbReference type="GO" id="GO:0000127">
    <property type="term" value="C:transcription factor TFIIIC complex"/>
    <property type="evidence" value="ECO:0007669"/>
    <property type="project" value="TreeGrafter"/>
</dbReference>
<feature type="compositionally biased region" description="Acidic residues" evidence="1">
    <location>
        <begin position="1"/>
        <end position="12"/>
    </location>
</feature>
<evidence type="ECO:0000313" key="2">
    <source>
        <dbReference type="EMBL" id="OUS49529.1"/>
    </source>
</evidence>